<dbReference type="Gene3D" id="3.40.250.10">
    <property type="entry name" value="Rhodanese-like domain"/>
    <property type="match status" value="2"/>
</dbReference>
<reference evidence="3 4" key="1">
    <citation type="submission" date="2018-03" db="EMBL/GenBank/DDBJ databases">
        <title>Whole genome sequencing of Histamine producing bacteria.</title>
        <authorList>
            <person name="Butler K."/>
        </authorList>
    </citation>
    <scope>NUCLEOTIDE SEQUENCE [LARGE SCALE GENOMIC DNA]</scope>
    <source>
        <strain evidence="3 4">BT-6</strain>
    </source>
</reference>
<feature type="domain" description="Rhodanese" evidence="2">
    <location>
        <begin position="46"/>
        <end position="153"/>
    </location>
</feature>
<dbReference type="SMART" id="SM00450">
    <property type="entry name" value="RHOD"/>
    <property type="match status" value="2"/>
</dbReference>
<sequence>MLSRYSLLTFILFFIITMLVLYTQKILANETFVITPLELQTKLSSQPNSLLIYDVRSVEQYNTEHIPQAISFPFMSTYEKKNNGYYVKDKKHIESLLREHGITNDKMIVLYDDGSLFHASRLYWVLALYGVKNIKIINGGLTLWKQQYSTSKIKTNVSNSEYIPILNSSIYANQIIVKIASHNQDIYSLLDSRSYEEYIGETSVTDKQGHIPNALFINLKDFFVELPNGVNWLKNIEYLKDNLSHIPKTKKIITYCNKGTASGLSFLILKYAGYDVAHYDGSWIDWSNHNLPIEK</sequence>
<keyword evidence="1" id="KW-0677">Repeat</keyword>
<dbReference type="PROSITE" id="PS50206">
    <property type="entry name" value="RHODANESE_3"/>
    <property type="match status" value="2"/>
</dbReference>
<dbReference type="InterPro" id="IPR036873">
    <property type="entry name" value="Rhodanese-like_dom_sf"/>
</dbReference>
<dbReference type="InterPro" id="IPR051126">
    <property type="entry name" value="Thiosulfate_sulfurtransferase"/>
</dbReference>
<dbReference type="EMBL" id="PYMM01000008">
    <property type="protein sequence ID" value="PSU16214.1"/>
    <property type="molecule type" value="Genomic_DNA"/>
</dbReference>
<evidence type="ECO:0000313" key="3">
    <source>
        <dbReference type="EMBL" id="PSU16214.1"/>
    </source>
</evidence>
<evidence type="ECO:0000256" key="1">
    <source>
        <dbReference type="ARBA" id="ARBA00022737"/>
    </source>
</evidence>
<gene>
    <name evidence="3" type="ORF">CTM90_12900</name>
</gene>
<evidence type="ECO:0000313" key="4">
    <source>
        <dbReference type="Proteomes" id="UP000241404"/>
    </source>
</evidence>
<dbReference type="AlphaFoldDB" id="A0ABD6X1Z4"/>
<dbReference type="CDD" id="cd01448">
    <property type="entry name" value="TST_Repeat_1"/>
    <property type="match status" value="1"/>
</dbReference>
<proteinExistence type="predicted"/>
<dbReference type="RefSeq" id="WP_065170437.1">
    <property type="nucleotide sequence ID" value="NZ_LZFH01000001.1"/>
</dbReference>
<accession>A0ABD6X1Z4</accession>
<dbReference type="Proteomes" id="UP000241404">
    <property type="component" value="Unassembled WGS sequence"/>
</dbReference>
<organism evidence="3 4">
    <name type="scientific">Photobacterium damselae</name>
    <dbReference type="NCBI Taxonomy" id="38293"/>
    <lineage>
        <taxon>Bacteria</taxon>
        <taxon>Pseudomonadati</taxon>
        <taxon>Pseudomonadota</taxon>
        <taxon>Gammaproteobacteria</taxon>
        <taxon>Vibrionales</taxon>
        <taxon>Vibrionaceae</taxon>
        <taxon>Photobacterium</taxon>
    </lineage>
</organism>
<comment type="caution">
    <text evidence="3">The sequence shown here is derived from an EMBL/GenBank/DDBJ whole genome shotgun (WGS) entry which is preliminary data.</text>
</comment>
<dbReference type="PANTHER" id="PTHR43855">
    <property type="entry name" value="THIOSULFATE SULFURTRANSFERASE"/>
    <property type="match status" value="1"/>
</dbReference>
<feature type="domain" description="Rhodanese" evidence="2">
    <location>
        <begin position="189"/>
        <end position="295"/>
    </location>
</feature>
<dbReference type="Pfam" id="PF00581">
    <property type="entry name" value="Rhodanese"/>
    <property type="match status" value="2"/>
</dbReference>
<protein>
    <submittedName>
        <fullName evidence="3">Sulfurtransferase</fullName>
    </submittedName>
</protein>
<dbReference type="InterPro" id="IPR001763">
    <property type="entry name" value="Rhodanese-like_dom"/>
</dbReference>
<dbReference type="PANTHER" id="PTHR43855:SF1">
    <property type="entry name" value="THIOSULFATE SULFURTRANSFERASE"/>
    <property type="match status" value="1"/>
</dbReference>
<evidence type="ECO:0000259" key="2">
    <source>
        <dbReference type="PROSITE" id="PS50206"/>
    </source>
</evidence>
<dbReference type="SUPFAM" id="SSF52821">
    <property type="entry name" value="Rhodanese/Cell cycle control phosphatase"/>
    <property type="match status" value="2"/>
</dbReference>
<name>A0ABD6X1Z4_PHODM</name>